<name>A0A3E2DN74_9ACTN</name>
<evidence type="ECO:0000256" key="1">
    <source>
        <dbReference type="ARBA" id="ARBA00022679"/>
    </source>
</evidence>
<gene>
    <name evidence="3" type="ORF">CHT91_00515</name>
</gene>
<dbReference type="AlphaFoldDB" id="A0A3E2DN74"/>
<feature type="domain" description="Glycosyl transferase family 1" evidence="2">
    <location>
        <begin position="239"/>
        <end position="388"/>
    </location>
</feature>
<dbReference type="Pfam" id="PF00534">
    <property type="entry name" value="Glycos_transf_1"/>
    <property type="match status" value="1"/>
</dbReference>
<sequence length="420" mass="46057">MADRESTLILLTNSYPLERGEEFLENEISHLCRSFDQVVIAPVQAGGDAEVTRDVPDNARIWRVGARAPQGAARGRALVKGLRHLPVQGVDWSAARREPRLVVSDALFEARAQNALDGLLAHIPSLHLSPDSHVTIYSFWLHITARTATLLADHLRSQGITVDRVVSRAHGYDLYPSISPRNHIPERKLLLSSMDAVCPVSDQGTQELQHTWPQFADKIHTRHLGTPDPGTMAECQREPFTIISCAHLGAVKRMTRMPAILAAARDHGIDARWTHLGDGPDMGALRQEIAAHGVEESVTLLGHVDNAAVMETQRSLSPSVFVNLSSSEGLPVSMMEVASLGIPIVATNVGGVSEIVSSANGHLLPAEFTDVQATKALIRLATMPDDEYRQTCQASRQLWEDQFRDSVVYPAFCREVLKGR</sequence>
<accession>A0A3E2DN74</accession>
<comment type="caution">
    <text evidence="3">The sequence shown here is derived from an EMBL/GenBank/DDBJ whole genome shotgun (WGS) entry which is preliminary data.</text>
</comment>
<dbReference type="Gene3D" id="3.40.50.2000">
    <property type="entry name" value="Glycogen Phosphorylase B"/>
    <property type="match status" value="2"/>
</dbReference>
<evidence type="ECO:0000259" key="2">
    <source>
        <dbReference type="Pfam" id="PF00534"/>
    </source>
</evidence>
<evidence type="ECO:0000313" key="3">
    <source>
        <dbReference type="EMBL" id="RFT46847.1"/>
    </source>
</evidence>
<reference evidence="3 4" key="1">
    <citation type="submission" date="2017-07" db="EMBL/GenBank/DDBJ databases">
        <authorList>
            <person name="Sun Z.S."/>
            <person name="Albrecht U."/>
            <person name="Echele G."/>
            <person name="Lee C.C."/>
        </authorList>
    </citation>
    <scope>NUCLEOTIDE SEQUENCE [LARGE SCALE GENOMIC DNA]</scope>
    <source>
        <strain evidence="3 4">P16-029</strain>
    </source>
</reference>
<organism evidence="3 4">
    <name type="scientific">Cutibacterium avidum</name>
    <dbReference type="NCBI Taxonomy" id="33010"/>
    <lineage>
        <taxon>Bacteria</taxon>
        <taxon>Bacillati</taxon>
        <taxon>Actinomycetota</taxon>
        <taxon>Actinomycetes</taxon>
        <taxon>Propionibacteriales</taxon>
        <taxon>Propionibacteriaceae</taxon>
        <taxon>Cutibacterium</taxon>
    </lineage>
</organism>
<evidence type="ECO:0000313" key="4">
    <source>
        <dbReference type="Proteomes" id="UP000259211"/>
    </source>
</evidence>
<keyword evidence="1 3" id="KW-0808">Transferase</keyword>
<proteinExistence type="predicted"/>
<dbReference type="EMBL" id="NOWI01000001">
    <property type="protein sequence ID" value="RFT46847.1"/>
    <property type="molecule type" value="Genomic_DNA"/>
</dbReference>
<dbReference type="RefSeq" id="WP_117188220.1">
    <property type="nucleotide sequence ID" value="NZ_NOWI01000001.1"/>
</dbReference>
<protein>
    <submittedName>
        <fullName evidence="3">Glycosyl transferase</fullName>
    </submittedName>
</protein>
<dbReference type="SUPFAM" id="SSF53756">
    <property type="entry name" value="UDP-Glycosyltransferase/glycogen phosphorylase"/>
    <property type="match status" value="1"/>
</dbReference>
<dbReference type="InterPro" id="IPR001296">
    <property type="entry name" value="Glyco_trans_1"/>
</dbReference>
<dbReference type="PANTHER" id="PTHR12526:SF630">
    <property type="entry name" value="GLYCOSYLTRANSFERASE"/>
    <property type="match status" value="1"/>
</dbReference>
<dbReference type="Proteomes" id="UP000259211">
    <property type="component" value="Unassembled WGS sequence"/>
</dbReference>
<dbReference type="GO" id="GO:0016740">
    <property type="term" value="F:transferase activity"/>
    <property type="evidence" value="ECO:0007669"/>
    <property type="project" value="UniProtKB-KW"/>
</dbReference>
<dbReference type="PANTHER" id="PTHR12526">
    <property type="entry name" value="GLYCOSYLTRANSFERASE"/>
    <property type="match status" value="1"/>
</dbReference>